<keyword evidence="3" id="KW-0812">Transmembrane</keyword>
<protein>
    <submittedName>
        <fullName evidence="5">Fumarate hydratase class I, aerobic</fullName>
    </submittedName>
</protein>
<dbReference type="InterPro" id="IPR004647">
    <property type="entry name" value="Fe-S_hydro-lyase_TtdB-typ_cat"/>
</dbReference>
<dbReference type="Pfam" id="PF05683">
    <property type="entry name" value="Fumerase_C"/>
    <property type="match status" value="1"/>
</dbReference>
<keyword evidence="3" id="KW-1133">Transmembrane helix</keyword>
<feature type="transmembrane region" description="Helical" evidence="3">
    <location>
        <begin position="20"/>
        <end position="40"/>
    </location>
</feature>
<comment type="caution">
    <text evidence="5">The sequence shown here is derived from an EMBL/GenBank/DDBJ whole genome shotgun (WGS) entry which is preliminary data.</text>
</comment>
<evidence type="ECO:0000256" key="3">
    <source>
        <dbReference type="SAM" id="Phobius"/>
    </source>
</evidence>
<keyword evidence="2" id="KW-0456">Lyase</keyword>
<keyword evidence="3" id="KW-0472">Membrane</keyword>
<accession>A0A1Q8QUD9</accession>
<dbReference type="GO" id="GO:0016836">
    <property type="term" value="F:hydro-lyase activity"/>
    <property type="evidence" value="ECO:0007669"/>
    <property type="project" value="InterPro"/>
</dbReference>
<evidence type="ECO:0000256" key="2">
    <source>
        <dbReference type="ARBA" id="ARBA00023239"/>
    </source>
</evidence>
<keyword evidence="6" id="KW-1185">Reference proteome</keyword>
<comment type="similarity">
    <text evidence="1">Belongs to the class-I fumarase family.</text>
</comment>
<reference evidence="5 6" key="1">
    <citation type="submission" date="2016-09" db="EMBL/GenBank/DDBJ databases">
        <title>Complete genome of Desulfosporosinus sp. OL.</title>
        <authorList>
            <person name="Mardanov A."/>
            <person name="Beletsky A."/>
            <person name="Panova A."/>
            <person name="Karnachuk O."/>
            <person name="Ravin N."/>
        </authorList>
    </citation>
    <scope>NUCLEOTIDE SEQUENCE [LARGE SCALE GENOMIC DNA]</scope>
    <source>
        <strain evidence="5 6">OL</strain>
    </source>
</reference>
<gene>
    <name evidence="5" type="ORF">DSOL_2842</name>
</gene>
<organism evidence="5 6">
    <name type="scientific">Desulfosporosinus metallidurans</name>
    <dbReference type="NCBI Taxonomy" id="1888891"/>
    <lineage>
        <taxon>Bacteria</taxon>
        <taxon>Bacillati</taxon>
        <taxon>Bacillota</taxon>
        <taxon>Clostridia</taxon>
        <taxon>Eubacteriales</taxon>
        <taxon>Desulfitobacteriaceae</taxon>
        <taxon>Desulfosporosinus</taxon>
    </lineage>
</organism>
<dbReference type="SUPFAM" id="SSF117457">
    <property type="entry name" value="FumA C-terminal domain-like"/>
    <property type="match status" value="1"/>
</dbReference>
<evidence type="ECO:0000313" key="6">
    <source>
        <dbReference type="Proteomes" id="UP000186102"/>
    </source>
</evidence>
<dbReference type="AlphaFoldDB" id="A0A1Q8QUD9"/>
<name>A0A1Q8QUD9_9FIRM</name>
<dbReference type="InterPro" id="IPR036660">
    <property type="entry name" value="Fe-S_hydroAse_TtdB_cat_sf"/>
</dbReference>
<dbReference type="Proteomes" id="UP000186102">
    <property type="component" value="Unassembled WGS sequence"/>
</dbReference>
<feature type="domain" description="Fe-S hydro-lyase tartrate dehydratase beta-type catalytic" evidence="4">
    <location>
        <begin position="1"/>
        <end position="61"/>
    </location>
</feature>
<evidence type="ECO:0000259" key="4">
    <source>
        <dbReference type="Pfam" id="PF05683"/>
    </source>
</evidence>
<dbReference type="STRING" id="1888891.DSOL_2842"/>
<sequence>MIDKGLRFSDVIEAMKKQGAVYFGAIGGAGALIAKCIVSAEVMAYPELGTEAVRRLTFKVFSSKRAH</sequence>
<dbReference type="PANTHER" id="PTHR43351:SF2">
    <property type="entry name" value="L(+)-TARTRATE DEHYDRATASE SUBUNIT BETA-RELATED"/>
    <property type="match status" value="1"/>
</dbReference>
<dbReference type="PANTHER" id="PTHR43351">
    <property type="entry name" value="L(+)-TARTRATE DEHYDRATASE SUBUNIT BETA"/>
    <property type="match status" value="1"/>
</dbReference>
<evidence type="ECO:0000313" key="5">
    <source>
        <dbReference type="EMBL" id="OLN30955.1"/>
    </source>
</evidence>
<proteinExistence type="inferred from homology"/>
<dbReference type="EMBL" id="MLBF01000021">
    <property type="protein sequence ID" value="OLN30955.1"/>
    <property type="molecule type" value="Genomic_DNA"/>
</dbReference>
<evidence type="ECO:0000256" key="1">
    <source>
        <dbReference type="ARBA" id="ARBA00008876"/>
    </source>
</evidence>
<dbReference type="Gene3D" id="3.20.130.10">
    <property type="entry name" value="Fe-S hydro-lyase, tartrate dehydratase beta-type, catalytic domain"/>
    <property type="match status" value="1"/>
</dbReference>